<evidence type="ECO:0000313" key="1">
    <source>
        <dbReference type="EMBL" id="MFH8248784.1"/>
    </source>
</evidence>
<reference evidence="1 2" key="1">
    <citation type="submission" date="2024-09" db="EMBL/GenBank/DDBJ databases">
        <authorList>
            <person name="Pan X."/>
        </authorList>
    </citation>
    <scope>NUCLEOTIDE SEQUENCE [LARGE SCALE GENOMIC DNA]</scope>
    <source>
        <strain evidence="1 2">B2969</strain>
    </source>
</reference>
<evidence type="ECO:0008006" key="3">
    <source>
        <dbReference type="Google" id="ProtNLM"/>
    </source>
</evidence>
<protein>
    <recommendedName>
        <fullName evidence="3">Glycoside hydrolase family 5 domain-containing protein</fullName>
    </recommendedName>
</protein>
<organism evidence="1 2">
    <name type="scientific">Microbacterium alkaliflavum</name>
    <dbReference type="NCBI Taxonomy" id="3248839"/>
    <lineage>
        <taxon>Bacteria</taxon>
        <taxon>Bacillati</taxon>
        <taxon>Actinomycetota</taxon>
        <taxon>Actinomycetes</taxon>
        <taxon>Micrococcales</taxon>
        <taxon>Microbacteriaceae</taxon>
        <taxon>Microbacterium</taxon>
    </lineage>
</organism>
<comment type="caution">
    <text evidence="1">The sequence shown here is derived from an EMBL/GenBank/DDBJ whole genome shotgun (WGS) entry which is preliminary data.</text>
</comment>
<keyword evidence="2" id="KW-1185">Reference proteome</keyword>
<accession>A0ABW7Q1S9</accession>
<name>A0ABW7Q1S9_9MICO</name>
<proteinExistence type="predicted"/>
<dbReference type="Proteomes" id="UP001610861">
    <property type="component" value="Unassembled WGS sequence"/>
</dbReference>
<evidence type="ECO:0000313" key="2">
    <source>
        <dbReference type="Proteomes" id="UP001610861"/>
    </source>
</evidence>
<dbReference type="SUPFAM" id="SSF51445">
    <property type="entry name" value="(Trans)glycosidases"/>
    <property type="match status" value="1"/>
</dbReference>
<dbReference type="InterPro" id="IPR017853">
    <property type="entry name" value="GH"/>
</dbReference>
<sequence>MTTVEISGEAFLVDGVIANAGRTVRGIPVDGLLLNSRMINGIFDDVNPETRAQWAYPDSGVWDAERNVAEFLAAMGEWRAKGLDAFTIGIQGGSPQGYSETQPWDSGGFDSDGALRPAFAERLRRILDEADRLGFVVIVDYFYQGQEMRLVDEDAVRRATVEATEFLLEGGWRNVMVEIANECNFDWEYTHSRNMRWDRVHELIALAQSVERDGRRLYVSTSFAAIEPIMTAEVLRQADWVLLHGNGTERPERLSEMVAQVKAMPEFTPKPIMFNEDDHFDFDQPHNHMVEALRAGASWGYFDPGSITVFPPQPTLGNYRDGYQAVPVNWGISSEIKRSFFDAISEV</sequence>
<dbReference type="EMBL" id="JBIQWL010000001">
    <property type="protein sequence ID" value="MFH8248784.1"/>
    <property type="molecule type" value="Genomic_DNA"/>
</dbReference>
<dbReference type="RefSeq" id="WP_396638744.1">
    <property type="nucleotide sequence ID" value="NZ_JBIQWL010000001.1"/>
</dbReference>
<gene>
    <name evidence="1" type="ORF">ACH3VR_00270</name>
</gene>